<reference evidence="3" key="1">
    <citation type="submission" date="2016-10" db="EMBL/GenBank/DDBJ databases">
        <authorList>
            <person name="Varghese N."/>
            <person name="Submissions S."/>
        </authorList>
    </citation>
    <scope>NUCLEOTIDE SEQUENCE [LARGE SCALE GENOMIC DNA]</scope>
    <source>
        <strain evidence="3">DSM 17908</strain>
    </source>
</reference>
<dbReference type="EMBL" id="FORG01000073">
    <property type="protein sequence ID" value="SFK35915.1"/>
    <property type="molecule type" value="Genomic_DNA"/>
</dbReference>
<evidence type="ECO:0000313" key="3">
    <source>
        <dbReference type="Proteomes" id="UP000198919"/>
    </source>
</evidence>
<organism evidence="2 3">
    <name type="scientific">Xenorhabdus mauleonii</name>
    <dbReference type="NCBI Taxonomy" id="351675"/>
    <lineage>
        <taxon>Bacteria</taxon>
        <taxon>Pseudomonadati</taxon>
        <taxon>Pseudomonadota</taxon>
        <taxon>Gammaproteobacteria</taxon>
        <taxon>Enterobacterales</taxon>
        <taxon>Morganellaceae</taxon>
        <taxon>Xenorhabdus</taxon>
    </lineage>
</organism>
<reference evidence="1 4" key="3">
    <citation type="journal article" date="2017" name="Nat. Microbiol.">
        <title>Natural product diversity associated with the nematode symbionts Photorhabdus and Xenorhabdus.</title>
        <authorList>
            <person name="Tobias N.J."/>
            <person name="Wolff H."/>
            <person name="Djahanschiri B."/>
            <person name="Grundmann F."/>
            <person name="Kronenwerth M."/>
            <person name="Shi Y.M."/>
            <person name="Simonyi S."/>
            <person name="Grun P."/>
            <person name="Shapiro-Ilan D."/>
            <person name="Pidot S.J."/>
            <person name="Stinear T.P."/>
            <person name="Ebersberger I."/>
            <person name="Bode H.B."/>
        </authorList>
    </citation>
    <scope>NUCLEOTIDE SEQUENCE [LARGE SCALE GENOMIC DNA]</scope>
    <source>
        <strain evidence="1 4">DSM 17908</strain>
    </source>
</reference>
<proteinExistence type="predicted"/>
<dbReference type="STRING" id="351675.SAMN05421680_1734"/>
<reference evidence="2" key="2">
    <citation type="submission" date="2016-10" db="EMBL/GenBank/DDBJ databases">
        <authorList>
            <person name="de Groot N.N."/>
        </authorList>
    </citation>
    <scope>NUCLEOTIDE SEQUENCE [LARGE SCALE GENOMIC DNA]</scope>
    <source>
        <strain evidence="2">DSM 17908</strain>
    </source>
</reference>
<dbReference type="Proteomes" id="UP000198919">
    <property type="component" value="Unassembled WGS sequence"/>
</dbReference>
<dbReference type="AlphaFoldDB" id="A0A1I3YVU2"/>
<protein>
    <submittedName>
        <fullName evidence="2">Uncharacterized protein</fullName>
    </submittedName>
</protein>
<evidence type="ECO:0000313" key="4">
    <source>
        <dbReference type="Proteomes" id="UP000224607"/>
    </source>
</evidence>
<gene>
    <name evidence="2" type="ORF">SAMN05421680_1734</name>
    <name evidence="1" type="ORF">Xmau_04537</name>
</gene>
<dbReference type="OrthoDB" id="8812843at2"/>
<dbReference type="Proteomes" id="UP000224607">
    <property type="component" value="Unassembled WGS sequence"/>
</dbReference>
<accession>A0A1I3YVU2</accession>
<sequence length="238" mass="26962">MKNPYCTVVDELGFPKFDAFDYMRYRWLPNNPRAVTGESYLWAYKAAYLQYNKDLIIKYAYEAKIPVLLLAGVAVAEVGGKPDRIKAYGVLQVRQLIDDTINGNNKTSNATSVGALAIQLRAAAETLGIDPSKLTTRQQLQLANCLLQDDFNIKISALHLRDLIIHDYPELMDTSILTDEQIILAGSRYNRGIARDKKDFLKSIYSASSYKERDYTSYGRRILEKKKSIYMILGVNGE</sequence>
<dbReference type="RefSeq" id="WP_092514963.1">
    <property type="nucleotide sequence ID" value="NZ_CAWNQB010000043.1"/>
</dbReference>
<keyword evidence="4" id="KW-1185">Reference proteome</keyword>
<dbReference type="EMBL" id="NITY01000048">
    <property type="protein sequence ID" value="PHM33385.1"/>
    <property type="molecule type" value="Genomic_DNA"/>
</dbReference>
<dbReference type="Gene3D" id="1.10.530.10">
    <property type="match status" value="1"/>
</dbReference>
<name>A0A1I3YVU2_9GAMM</name>
<evidence type="ECO:0000313" key="2">
    <source>
        <dbReference type="EMBL" id="SFK35915.1"/>
    </source>
</evidence>
<evidence type="ECO:0000313" key="1">
    <source>
        <dbReference type="EMBL" id="PHM33385.1"/>
    </source>
</evidence>